<dbReference type="SUPFAM" id="SSF117856">
    <property type="entry name" value="AF0104/ALDC/Ptd012-like"/>
    <property type="match status" value="2"/>
</dbReference>
<dbReference type="Proteomes" id="UP000295122">
    <property type="component" value="Unassembled WGS sequence"/>
</dbReference>
<evidence type="ECO:0000259" key="1">
    <source>
        <dbReference type="PROSITE" id="PS51742"/>
    </source>
</evidence>
<comment type="caution">
    <text evidence="2">The sequence shown here is derived from an EMBL/GenBank/DDBJ whole genome shotgun (WGS) entry which is preliminary data.</text>
</comment>
<accession>A0A4R7C0G1</accession>
<dbReference type="AlphaFoldDB" id="A0A4R7C0G1"/>
<dbReference type="OrthoDB" id="8720942at2"/>
<evidence type="ECO:0000313" key="2">
    <source>
        <dbReference type="EMBL" id="TDR89967.1"/>
    </source>
</evidence>
<sequence>MDSTHRRLTHPGPALEPRVEVVAGRGLEFPVTLAAGQTLHDAIARAMAERGIASAALSFRHALLDPLVYFIPTVVEGAAQRFQYSPPVRPEGGGRIEIATVTFGSRDDAPFSHCHALWEEADGEPRGGHVVPTDSVLAADVEAMAWALPEAAILSEPDAETGYTLFHPVEARGRSADGQRRMAAVRVKPNEDLCLALERVCAERGFRAATVRGGVGSLIGARFADGTGRDDMASEVLITEGRIAPDEAGRPVASIDVGFSGFSGLATRGRLLRGENPVCMTFELMLDESPVSGA</sequence>
<feature type="domain" description="PPC" evidence="1">
    <location>
        <begin position="23"/>
        <end position="169"/>
    </location>
</feature>
<keyword evidence="3" id="KW-1185">Reference proteome</keyword>
<dbReference type="InterPro" id="IPR005175">
    <property type="entry name" value="PPC_dom"/>
</dbReference>
<name>A0A4R7C0G1_9HYPH</name>
<dbReference type="RefSeq" id="WP_133771001.1">
    <property type="nucleotide sequence ID" value="NZ_SNZR01000013.1"/>
</dbReference>
<evidence type="ECO:0000313" key="3">
    <source>
        <dbReference type="Proteomes" id="UP000295122"/>
    </source>
</evidence>
<gene>
    <name evidence="2" type="ORF">EV668_2804</name>
</gene>
<keyword evidence="2" id="KW-0238">DNA-binding</keyword>
<dbReference type="EMBL" id="SNZR01000013">
    <property type="protein sequence ID" value="TDR89967.1"/>
    <property type="molecule type" value="Genomic_DNA"/>
</dbReference>
<proteinExistence type="predicted"/>
<dbReference type="Pfam" id="PF03479">
    <property type="entry name" value="PCC"/>
    <property type="match status" value="1"/>
</dbReference>
<dbReference type="Gene3D" id="3.30.1330.80">
    <property type="entry name" value="Hypothetical protein, similar to alpha- acetolactate decarboxylase, domain 2"/>
    <property type="match status" value="2"/>
</dbReference>
<reference evidence="2 3" key="1">
    <citation type="submission" date="2019-03" db="EMBL/GenBank/DDBJ databases">
        <title>Genomic Encyclopedia of Type Strains, Phase IV (KMG-IV): sequencing the most valuable type-strain genomes for metagenomic binning, comparative biology and taxonomic classification.</title>
        <authorList>
            <person name="Goeker M."/>
        </authorList>
    </citation>
    <scope>NUCLEOTIDE SEQUENCE [LARGE SCALE GENOMIC DNA]</scope>
    <source>
        <strain evidence="2 3">DSM 25903</strain>
    </source>
</reference>
<dbReference type="GO" id="GO:0003677">
    <property type="term" value="F:DNA binding"/>
    <property type="evidence" value="ECO:0007669"/>
    <property type="project" value="UniProtKB-KW"/>
</dbReference>
<organism evidence="2 3">
    <name type="scientific">Enterovirga rhinocerotis</name>
    <dbReference type="NCBI Taxonomy" id="1339210"/>
    <lineage>
        <taxon>Bacteria</taxon>
        <taxon>Pseudomonadati</taxon>
        <taxon>Pseudomonadota</taxon>
        <taxon>Alphaproteobacteria</taxon>
        <taxon>Hyphomicrobiales</taxon>
        <taxon>Methylobacteriaceae</taxon>
        <taxon>Enterovirga</taxon>
    </lineage>
</organism>
<protein>
    <submittedName>
        <fullName evidence="2">Putative DNA-binding protein with PD1-like motif</fullName>
    </submittedName>
</protein>
<dbReference type="PROSITE" id="PS51742">
    <property type="entry name" value="PPC"/>
    <property type="match status" value="1"/>
</dbReference>